<dbReference type="PANTHER" id="PTHR45138:SF9">
    <property type="entry name" value="DIGUANYLATE CYCLASE DGCM-RELATED"/>
    <property type="match status" value="1"/>
</dbReference>
<gene>
    <name evidence="6" type="ORF">SAMN05216571_1248</name>
</gene>
<dbReference type="InterPro" id="IPR029787">
    <property type="entry name" value="Nucleotide_cyclase"/>
</dbReference>
<evidence type="ECO:0000313" key="6">
    <source>
        <dbReference type="EMBL" id="SDG60013.1"/>
    </source>
</evidence>
<feature type="domain" description="GGDEF" evidence="5">
    <location>
        <begin position="249"/>
        <end position="383"/>
    </location>
</feature>
<keyword evidence="4" id="KW-1133">Transmembrane helix</keyword>
<evidence type="ECO:0000256" key="3">
    <source>
        <dbReference type="ARBA" id="ARBA00034247"/>
    </source>
</evidence>
<feature type="transmembrane region" description="Helical" evidence="4">
    <location>
        <begin position="186"/>
        <end position="205"/>
    </location>
</feature>
<dbReference type="PROSITE" id="PS50887">
    <property type="entry name" value="GGDEF"/>
    <property type="match status" value="1"/>
</dbReference>
<dbReference type="EMBL" id="FNCI01000024">
    <property type="protein sequence ID" value="SDG60013.1"/>
    <property type="molecule type" value="Genomic_DNA"/>
</dbReference>
<dbReference type="FunFam" id="3.30.70.270:FF:000001">
    <property type="entry name" value="Diguanylate cyclase domain protein"/>
    <property type="match status" value="1"/>
</dbReference>
<sequence>MATTKSRLSLGFSRRQLLIWISFLLLSGLAVIAITFYASYAQKQLDADYIAFSSEIVRAQHDGEALRQSSLNLLDHPQPLHQRQLLQALWMIHSRQMTIEQYLQRSKLTAHDTQHILEEFTHLDSLLQQADAIAPDVLEDTSQLSSLHDLTEDIDNSLAYIYSELHTLMIRGATEQQHIMSVMTQIIIALGILVLVVILGLLVAIEKILGQQHELEHLSITDELTGLENRRAAMNRAKHILTLAKRSGDSVSLAIIDIDHFKRINDRYGHPFGDQVIKQLALQLKTMARESDVLARIGGEEFCLLMPNTNPDGASELCERLLGSIRAIIITHEENSVPLTVSIGVTTTHHQDDYDFDVLYAHADAALYRAKAGGRDQLESFVPSTRG</sequence>
<keyword evidence="7" id="KW-1185">Reference proteome</keyword>
<comment type="cofactor">
    <cofactor evidence="1">
        <name>Mg(2+)</name>
        <dbReference type="ChEBI" id="CHEBI:18420"/>
    </cofactor>
</comment>
<evidence type="ECO:0000256" key="1">
    <source>
        <dbReference type="ARBA" id="ARBA00001946"/>
    </source>
</evidence>
<dbReference type="AlphaFoldDB" id="A0A1G7VJV0"/>
<proteinExistence type="predicted"/>
<dbReference type="CDD" id="cd01949">
    <property type="entry name" value="GGDEF"/>
    <property type="match status" value="1"/>
</dbReference>
<dbReference type="SUPFAM" id="SSF55073">
    <property type="entry name" value="Nucleotide cyclase"/>
    <property type="match status" value="1"/>
</dbReference>
<evidence type="ECO:0000256" key="4">
    <source>
        <dbReference type="SAM" id="Phobius"/>
    </source>
</evidence>
<name>A0A1G7VJV0_9GAMM</name>
<feature type="transmembrane region" description="Helical" evidence="4">
    <location>
        <begin position="17"/>
        <end position="40"/>
    </location>
</feature>
<dbReference type="InterPro" id="IPR050469">
    <property type="entry name" value="Diguanylate_Cyclase"/>
</dbReference>
<dbReference type="Gene3D" id="3.30.70.270">
    <property type="match status" value="1"/>
</dbReference>
<dbReference type="Pfam" id="PF00990">
    <property type="entry name" value="GGDEF"/>
    <property type="match status" value="1"/>
</dbReference>
<dbReference type="NCBIfam" id="TIGR00254">
    <property type="entry name" value="GGDEF"/>
    <property type="match status" value="1"/>
</dbReference>
<dbReference type="PANTHER" id="PTHR45138">
    <property type="entry name" value="REGULATORY COMPONENTS OF SENSORY TRANSDUCTION SYSTEM"/>
    <property type="match status" value="1"/>
</dbReference>
<organism evidence="6 7">
    <name type="scientific">Onishia taeanensis</name>
    <dbReference type="NCBI Taxonomy" id="284577"/>
    <lineage>
        <taxon>Bacteria</taxon>
        <taxon>Pseudomonadati</taxon>
        <taxon>Pseudomonadota</taxon>
        <taxon>Gammaproteobacteria</taxon>
        <taxon>Oceanospirillales</taxon>
        <taxon>Halomonadaceae</taxon>
        <taxon>Onishia</taxon>
    </lineage>
</organism>
<evidence type="ECO:0000313" key="7">
    <source>
        <dbReference type="Proteomes" id="UP000198641"/>
    </source>
</evidence>
<dbReference type="STRING" id="284577.SAMN05216571_1248"/>
<keyword evidence="4" id="KW-0472">Membrane</keyword>
<evidence type="ECO:0000256" key="2">
    <source>
        <dbReference type="ARBA" id="ARBA00012528"/>
    </source>
</evidence>
<evidence type="ECO:0000259" key="5">
    <source>
        <dbReference type="PROSITE" id="PS50887"/>
    </source>
</evidence>
<dbReference type="InterPro" id="IPR000160">
    <property type="entry name" value="GGDEF_dom"/>
</dbReference>
<accession>A0A1G7VJV0</accession>
<keyword evidence="4" id="KW-0812">Transmembrane</keyword>
<dbReference type="SMART" id="SM00267">
    <property type="entry name" value="GGDEF"/>
    <property type="match status" value="1"/>
</dbReference>
<protein>
    <recommendedName>
        <fullName evidence="2">diguanylate cyclase</fullName>
        <ecNumber evidence="2">2.7.7.65</ecNumber>
    </recommendedName>
</protein>
<comment type="catalytic activity">
    <reaction evidence="3">
        <text>2 GTP = 3',3'-c-di-GMP + 2 diphosphate</text>
        <dbReference type="Rhea" id="RHEA:24898"/>
        <dbReference type="ChEBI" id="CHEBI:33019"/>
        <dbReference type="ChEBI" id="CHEBI:37565"/>
        <dbReference type="ChEBI" id="CHEBI:58805"/>
        <dbReference type="EC" id="2.7.7.65"/>
    </reaction>
</comment>
<dbReference type="InterPro" id="IPR043128">
    <property type="entry name" value="Rev_trsase/Diguanyl_cyclase"/>
</dbReference>
<reference evidence="6 7" key="1">
    <citation type="submission" date="2016-10" db="EMBL/GenBank/DDBJ databases">
        <authorList>
            <person name="de Groot N.N."/>
        </authorList>
    </citation>
    <scope>NUCLEOTIDE SEQUENCE [LARGE SCALE GENOMIC DNA]</scope>
    <source>
        <strain evidence="6 7">BH539</strain>
    </source>
</reference>
<dbReference type="Proteomes" id="UP000198641">
    <property type="component" value="Unassembled WGS sequence"/>
</dbReference>
<dbReference type="GO" id="GO:0052621">
    <property type="term" value="F:diguanylate cyclase activity"/>
    <property type="evidence" value="ECO:0007669"/>
    <property type="project" value="UniProtKB-EC"/>
</dbReference>
<dbReference type="EC" id="2.7.7.65" evidence="2"/>